<dbReference type="Proteomes" id="UP000775213">
    <property type="component" value="Unassembled WGS sequence"/>
</dbReference>
<evidence type="ECO:0000313" key="1">
    <source>
        <dbReference type="EMBL" id="KAH0450264.1"/>
    </source>
</evidence>
<name>A0AAV7G2S5_DENCH</name>
<accession>A0AAV7G2S5</accession>
<gene>
    <name evidence="1" type="ORF">IEQ34_020956</name>
</gene>
<evidence type="ECO:0000313" key="2">
    <source>
        <dbReference type="Proteomes" id="UP000775213"/>
    </source>
</evidence>
<dbReference type="EMBL" id="JAGFBR010000018">
    <property type="protein sequence ID" value="KAH0450264.1"/>
    <property type="molecule type" value="Genomic_DNA"/>
</dbReference>
<organism evidence="1 2">
    <name type="scientific">Dendrobium chrysotoxum</name>
    <name type="common">Orchid</name>
    <dbReference type="NCBI Taxonomy" id="161865"/>
    <lineage>
        <taxon>Eukaryota</taxon>
        <taxon>Viridiplantae</taxon>
        <taxon>Streptophyta</taxon>
        <taxon>Embryophyta</taxon>
        <taxon>Tracheophyta</taxon>
        <taxon>Spermatophyta</taxon>
        <taxon>Magnoliopsida</taxon>
        <taxon>Liliopsida</taxon>
        <taxon>Asparagales</taxon>
        <taxon>Orchidaceae</taxon>
        <taxon>Epidendroideae</taxon>
        <taxon>Malaxideae</taxon>
        <taxon>Dendrobiinae</taxon>
        <taxon>Dendrobium</taxon>
    </lineage>
</organism>
<protein>
    <submittedName>
        <fullName evidence="1">Uncharacterized protein</fullName>
    </submittedName>
</protein>
<proteinExistence type="predicted"/>
<keyword evidence="2" id="KW-1185">Reference proteome</keyword>
<dbReference type="AlphaFoldDB" id="A0AAV7G2S5"/>
<sequence length="356" mass="40178">MLFLVLIPRIISGSQSNYSWGLTALWISKEEVLHLVKPFDLALIGKFPLCRPVLDSICKFFFNLKLTSAFSVTLLDQCDVLIKLSNDFDYGRVFAHRSYYVSNYFMKLIKWSPFFYIRGNMLSWILLRRKGSLPSSIITPSEAVCVNNATDSPMVSPSDDNPLKILDFVGNQMDNINLSSDAFVVKNLLNDGCDGAGNFVADNSKPIIDSDFPFERMDVSNSTPTIDLLFSYMPNDGCINLAGGLQSVDPVDHSDWIEEFLGNKYCKEDLYGGYSNLSLDDFDLNVMNIDKAGFLLFGSYLDPFFLVAKALPAGVLERLNRSGLDLTQLESSQLEHSQFNKWVENANPKMIHWQRE</sequence>
<comment type="caution">
    <text evidence="1">The sequence shown here is derived from an EMBL/GenBank/DDBJ whole genome shotgun (WGS) entry which is preliminary data.</text>
</comment>
<reference evidence="1 2" key="1">
    <citation type="journal article" date="2021" name="Hortic Res">
        <title>Chromosome-scale assembly of the Dendrobium chrysotoxum genome enhances the understanding of orchid evolution.</title>
        <authorList>
            <person name="Zhang Y."/>
            <person name="Zhang G.Q."/>
            <person name="Zhang D."/>
            <person name="Liu X.D."/>
            <person name="Xu X.Y."/>
            <person name="Sun W.H."/>
            <person name="Yu X."/>
            <person name="Zhu X."/>
            <person name="Wang Z.W."/>
            <person name="Zhao X."/>
            <person name="Zhong W.Y."/>
            <person name="Chen H."/>
            <person name="Yin W.L."/>
            <person name="Huang T."/>
            <person name="Niu S.C."/>
            <person name="Liu Z.J."/>
        </authorList>
    </citation>
    <scope>NUCLEOTIDE SEQUENCE [LARGE SCALE GENOMIC DNA]</scope>
    <source>
        <strain evidence="1">Lindl</strain>
    </source>
</reference>